<feature type="domain" description="GST C-terminal" evidence="2">
    <location>
        <begin position="87"/>
        <end position="204"/>
    </location>
</feature>
<dbReference type="EMBL" id="BMZS01000010">
    <property type="protein sequence ID" value="GHD57769.1"/>
    <property type="molecule type" value="Genomic_DNA"/>
</dbReference>
<dbReference type="Gene3D" id="1.20.1050.10">
    <property type="match status" value="1"/>
</dbReference>
<sequence>MKLYYTPGACSLAVHIALRMADQEFELERVDSATKTTETGADFRAVNPRGYVPALTLDGGDTITEAPAVLQYVADRAPDAALAPAPTTLARTRLQEVLNFIASELHKSFKPFFSGTPISDADRPAAEEVVANRMRFVEAMLADGRQHLIGDTVSVADLYLFTIANWCNFVGIDLGRWPNLKAFVARIGALPAAREAMAAEGLTG</sequence>
<protein>
    <submittedName>
        <fullName evidence="3">Glutathione S-transferase</fullName>
    </submittedName>
</protein>
<accession>A0A919CSG0</accession>
<dbReference type="Pfam" id="PF13409">
    <property type="entry name" value="GST_N_2"/>
    <property type="match status" value="1"/>
</dbReference>
<gene>
    <name evidence="3" type="ORF">GCM10017083_39630</name>
</gene>
<proteinExistence type="predicted"/>
<dbReference type="PANTHER" id="PTHR44051">
    <property type="entry name" value="GLUTATHIONE S-TRANSFERASE-RELATED"/>
    <property type="match status" value="1"/>
</dbReference>
<comment type="caution">
    <text evidence="3">The sequence shown here is derived from an EMBL/GenBank/DDBJ whole genome shotgun (WGS) entry which is preliminary data.</text>
</comment>
<dbReference type="PROSITE" id="PS50404">
    <property type="entry name" value="GST_NTER"/>
    <property type="match status" value="1"/>
</dbReference>
<evidence type="ECO:0000259" key="2">
    <source>
        <dbReference type="PROSITE" id="PS50405"/>
    </source>
</evidence>
<dbReference type="AlphaFoldDB" id="A0A919CSG0"/>
<evidence type="ECO:0000259" key="1">
    <source>
        <dbReference type="PROSITE" id="PS50404"/>
    </source>
</evidence>
<dbReference type="InterPro" id="IPR036282">
    <property type="entry name" value="Glutathione-S-Trfase_C_sf"/>
</dbReference>
<dbReference type="InterPro" id="IPR004046">
    <property type="entry name" value="GST_C"/>
</dbReference>
<dbReference type="SFLD" id="SFLDS00019">
    <property type="entry name" value="Glutathione_Transferase_(cytos"/>
    <property type="match status" value="1"/>
</dbReference>
<dbReference type="InterPro" id="IPR010987">
    <property type="entry name" value="Glutathione-S-Trfase_C-like"/>
</dbReference>
<dbReference type="SFLD" id="SFLDG01150">
    <property type="entry name" value="Main.1:_Beta-like"/>
    <property type="match status" value="1"/>
</dbReference>
<evidence type="ECO:0000313" key="3">
    <source>
        <dbReference type="EMBL" id="GHD57769.1"/>
    </source>
</evidence>
<feature type="domain" description="GST N-terminal" evidence="1">
    <location>
        <begin position="1"/>
        <end position="81"/>
    </location>
</feature>
<reference evidence="3" key="1">
    <citation type="journal article" date="2014" name="Int. J. Syst. Evol. Microbiol.">
        <title>Complete genome sequence of Corynebacterium casei LMG S-19264T (=DSM 44701T), isolated from a smear-ripened cheese.</title>
        <authorList>
            <consortium name="US DOE Joint Genome Institute (JGI-PGF)"/>
            <person name="Walter F."/>
            <person name="Albersmeier A."/>
            <person name="Kalinowski J."/>
            <person name="Ruckert C."/>
        </authorList>
    </citation>
    <scope>NUCLEOTIDE SEQUENCE</scope>
    <source>
        <strain evidence="3">KCTC 42651</strain>
    </source>
</reference>
<organism evidence="3 4">
    <name type="scientific">Thalassobaculum fulvum</name>
    <dbReference type="NCBI Taxonomy" id="1633335"/>
    <lineage>
        <taxon>Bacteria</taxon>
        <taxon>Pseudomonadati</taxon>
        <taxon>Pseudomonadota</taxon>
        <taxon>Alphaproteobacteria</taxon>
        <taxon>Rhodospirillales</taxon>
        <taxon>Thalassobaculaceae</taxon>
        <taxon>Thalassobaculum</taxon>
    </lineage>
</organism>
<dbReference type="SUPFAM" id="SSF52833">
    <property type="entry name" value="Thioredoxin-like"/>
    <property type="match status" value="1"/>
</dbReference>
<name>A0A919CSG0_9PROT</name>
<dbReference type="InterPro" id="IPR036249">
    <property type="entry name" value="Thioredoxin-like_sf"/>
</dbReference>
<evidence type="ECO:0000313" key="4">
    <source>
        <dbReference type="Proteomes" id="UP000630353"/>
    </source>
</evidence>
<dbReference type="Proteomes" id="UP000630353">
    <property type="component" value="Unassembled WGS sequence"/>
</dbReference>
<dbReference type="CDD" id="cd03057">
    <property type="entry name" value="GST_N_Beta"/>
    <property type="match status" value="1"/>
</dbReference>
<dbReference type="CDD" id="cd03188">
    <property type="entry name" value="GST_C_Beta"/>
    <property type="match status" value="1"/>
</dbReference>
<dbReference type="NCBIfam" id="NF007831">
    <property type="entry name" value="PRK10542.1"/>
    <property type="match status" value="1"/>
</dbReference>
<dbReference type="RefSeq" id="WP_189992880.1">
    <property type="nucleotide sequence ID" value="NZ_BMZS01000010.1"/>
</dbReference>
<dbReference type="SFLD" id="SFLDG00358">
    <property type="entry name" value="Main_(cytGST)"/>
    <property type="match status" value="1"/>
</dbReference>
<dbReference type="SUPFAM" id="SSF47616">
    <property type="entry name" value="GST C-terminal domain-like"/>
    <property type="match status" value="1"/>
</dbReference>
<dbReference type="InterPro" id="IPR040079">
    <property type="entry name" value="Glutathione_S-Trfase"/>
</dbReference>
<reference evidence="3" key="2">
    <citation type="submission" date="2020-09" db="EMBL/GenBank/DDBJ databases">
        <authorList>
            <person name="Sun Q."/>
            <person name="Kim S."/>
        </authorList>
    </citation>
    <scope>NUCLEOTIDE SEQUENCE</scope>
    <source>
        <strain evidence="3">KCTC 42651</strain>
    </source>
</reference>
<dbReference type="PROSITE" id="PS50405">
    <property type="entry name" value="GST_CTER"/>
    <property type="match status" value="1"/>
</dbReference>
<dbReference type="Gene3D" id="3.40.30.10">
    <property type="entry name" value="Glutaredoxin"/>
    <property type="match status" value="1"/>
</dbReference>
<dbReference type="Pfam" id="PF00043">
    <property type="entry name" value="GST_C"/>
    <property type="match status" value="1"/>
</dbReference>
<dbReference type="PANTHER" id="PTHR44051:SF8">
    <property type="entry name" value="GLUTATHIONE S-TRANSFERASE GSTA"/>
    <property type="match status" value="1"/>
</dbReference>
<keyword evidence="4" id="KW-1185">Reference proteome</keyword>
<dbReference type="InterPro" id="IPR004045">
    <property type="entry name" value="Glutathione_S-Trfase_N"/>
</dbReference>